<feature type="domain" description="Rhodopsin" evidence="8">
    <location>
        <begin position="56"/>
        <end position="239"/>
    </location>
</feature>
<sequence length="240" mass="26902">MVMGASSPMAMDPSQVPAAPPPPGLTSDFDNPDNCKHANIVLHSVVMGASTIAVLIRLYTRINIKKCMGADDWLAILSWALALEFSVVMAYGTVWGFGMHRWDIRASEIVEAYKWLAIAQKSYFPLILSVKMCLLFGYLRMFKVDRVTRWSIFAGMVACGIFYTVTFFVDLFRCKPIQSAWDPTVKGTCMSYDVFPDATGAFNIISDFYILWIPLPPVLRMNMPLARKIRIGLTFGLGFL</sequence>
<gene>
    <name evidence="9" type="ORF">PG996_006716</name>
</gene>
<keyword evidence="2 7" id="KW-0812">Transmembrane</keyword>
<dbReference type="PANTHER" id="PTHR33048">
    <property type="entry name" value="PTH11-LIKE INTEGRAL MEMBRANE PROTEIN (AFU_ORTHOLOGUE AFUA_5G11245)"/>
    <property type="match status" value="1"/>
</dbReference>
<evidence type="ECO:0000256" key="7">
    <source>
        <dbReference type="SAM" id="Phobius"/>
    </source>
</evidence>
<comment type="caution">
    <text evidence="9">The sequence shown here is derived from an EMBL/GenBank/DDBJ whole genome shotgun (WGS) entry which is preliminary data.</text>
</comment>
<feature type="transmembrane region" description="Helical" evidence="7">
    <location>
        <begin position="72"/>
        <end position="92"/>
    </location>
</feature>
<dbReference type="PANTHER" id="PTHR33048:SF158">
    <property type="entry name" value="MEMBRANE PROTEIN PTH11-LIKE, PUTATIVE-RELATED"/>
    <property type="match status" value="1"/>
</dbReference>
<dbReference type="InterPro" id="IPR049326">
    <property type="entry name" value="Rhodopsin_dom_fungi"/>
</dbReference>
<evidence type="ECO:0000256" key="2">
    <source>
        <dbReference type="ARBA" id="ARBA00022692"/>
    </source>
</evidence>
<keyword evidence="10" id="KW-1185">Reference proteome</keyword>
<feature type="transmembrane region" description="Helical" evidence="7">
    <location>
        <begin position="200"/>
        <end position="219"/>
    </location>
</feature>
<evidence type="ECO:0000256" key="1">
    <source>
        <dbReference type="ARBA" id="ARBA00004141"/>
    </source>
</evidence>
<accession>A0ABR1V8S1</accession>
<name>A0ABR1V8S1_9PEZI</name>
<evidence type="ECO:0000313" key="9">
    <source>
        <dbReference type="EMBL" id="KAK8067604.1"/>
    </source>
</evidence>
<evidence type="ECO:0000313" key="10">
    <source>
        <dbReference type="Proteomes" id="UP001446871"/>
    </source>
</evidence>
<reference evidence="9 10" key="1">
    <citation type="submission" date="2023-01" db="EMBL/GenBank/DDBJ databases">
        <title>Analysis of 21 Apiospora genomes using comparative genomics revels a genus with tremendous synthesis potential of carbohydrate active enzymes and secondary metabolites.</title>
        <authorList>
            <person name="Sorensen T."/>
        </authorList>
    </citation>
    <scope>NUCLEOTIDE SEQUENCE [LARGE SCALE GENOMIC DNA]</scope>
    <source>
        <strain evidence="9 10">CBS 83171</strain>
    </source>
</reference>
<comment type="subcellular location">
    <subcellularLocation>
        <location evidence="1">Membrane</location>
        <topology evidence="1">Multi-pass membrane protein</topology>
    </subcellularLocation>
</comment>
<evidence type="ECO:0000256" key="3">
    <source>
        <dbReference type="ARBA" id="ARBA00022989"/>
    </source>
</evidence>
<dbReference type="EMBL" id="JAQQWM010000004">
    <property type="protein sequence ID" value="KAK8067604.1"/>
    <property type="molecule type" value="Genomic_DNA"/>
</dbReference>
<protein>
    <recommendedName>
        <fullName evidence="8">Rhodopsin domain-containing protein</fullName>
    </recommendedName>
</protein>
<feature type="region of interest" description="Disordered" evidence="6">
    <location>
        <begin position="1"/>
        <end position="27"/>
    </location>
</feature>
<evidence type="ECO:0000256" key="6">
    <source>
        <dbReference type="SAM" id="MobiDB-lite"/>
    </source>
</evidence>
<dbReference type="InterPro" id="IPR052337">
    <property type="entry name" value="SAT4-like"/>
</dbReference>
<keyword evidence="3 7" id="KW-1133">Transmembrane helix</keyword>
<feature type="transmembrane region" description="Helical" evidence="7">
    <location>
        <begin position="151"/>
        <end position="169"/>
    </location>
</feature>
<comment type="similarity">
    <text evidence="5">Belongs to the SAT4 family.</text>
</comment>
<dbReference type="Proteomes" id="UP001446871">
    <property type="component" value="Unassembled WGS sequence"/>
</dbReference>
<proteinExistence type="inferred from homology"/>
<keyword evidence="4 7" id="KW-0472">Membrane</keyword>
<feature type="transmembrane region" description="Helical" evidence="7">
    <location>
        <begin position="40"/>
        <end position="60"/>
    </location>
</feature>
<dbReference type="Pfam" id="PF20684">
    <property type="entry name" value="Fung_rhodopsin"/>
    <property type="match status" value="1"/>
</dbReference>
<feature type="transmembrane region" description="Helical" evidence="7">
    <location>
        <begin position="122"/>
        <end position="139"/>
    </location>
</feature>
<evidence type="ECO:0000259" key="8">
    <source>
        <dbReference type="Pfam" id="PF20684"/>
    </source>
</evidence>
<evidence type="ECO:0000256" key="4">
    <source>
        <dbReference type="ARBA" id="ARBA00023136"/>
    </source>
</evidence>
<evidence type="ECO:0000256" key="5">
    <source>
        <dbReference type="ARBA" id="ARBA00038359"/>
    </source>
</evidence>
<organism evidence="9 10">
    <name type="scientific">Apiospora saccharicola</name>
    <dbReference type="NCBI Taxonomy" id="335842"/>
    <lineage>
        <taxon>Eukaryota</taxon>
        <taxon>Fungi</taxon>
        <taxon>Dikarya</taxon>
        <taxon>Ascomycota</taxon>
        <taxon>Pezizomycotina</taxon>
        <taxon>Sordariomycetes</taxon>
        <taxon>Xylariomycetidae</taxon>
        <taxon>Amphisphaeriales</taxon>
        <taxon>Apiosporaceae</taxon>
        <taxon>Apiospora</taxon>
    </lineage>
</organism>